<gene>
    <name evidence="1" type="ORF">AK812_SmicGene4333</name>
</gene>
<organism evidence="1 2">
    <name type="scientific">Symbiodinium microadriaticum</name>
    <name type="common">Dinoflagellate</name>
    <name type="synonym">Zooxanthella microadriatica</name>
    <dbReference type="NCBI Taxonomy" id="2951"/>
    <lineage>
        <taxon>Eukaryota</taxon>
        <taxon>Sar</taxon>
        <taxon>Alveolata</taxon>
        <taxon>Dinophyceae</taxon>
        <taxon>Suessiales</taxon>
        <taxon>Symbiodiniaceae</taxon>
        <taxon>Symbiodinium</taxon>
    </lineage>
</organism>
<name>A0A1Q9EWG9_SYMMI</name>
<comment type="caution">
    <text evidence="1">The sequence shown here is derived from an EMBL/GenBank/DDBJ whole genome shotgun (WGS) entry which is preliminary data.</text>
</comment>
<dbReference type="AlphaFoldDB" id="A0A1Q9EWG9"/>
<dbReference type="OrthoDB" id="55403at2759"/>
<protein>
    <submittedName>
        <fullName evidence="1">Uncharacterized protein</fullName>
    </submittedName>
</protein>
<evidence type="ECO:0000313" key="1">
    <source>
        <dbReference type="EMBL" id="OLQ11761.1"/>
    </source>
</evidence>
<proteinExistence type="predicted"/>
<evidence type="ECO:0000313" key="2">
    <source>
        <dbReference type="Proteomes" id="UP000186817"/>
    </source>
</evidence>
<keyword evidence="2" id="KW-1185">Reference proteome</keyword>
<dbReference type="EMBL" id="LSRX01000054">
    <property type="protein sequence ID" value="OLQ11761.1"/>
    <property type="molecule type" value="Genomic_DNA"/>
</dbReference>
<sequence length="431" mass="48229">MIAASVPGPCGRLKWVLLSALLAGVVLQIWLLAKPLSAANVTEVASAHLKVLLVRTVGQSEWRSVQADIRSLARKSLSIHSANTSHCLTNFTTLYRSQTLDGFSTELPPDLWPTHLLCRDSSVKKLTVELHVLLIVYDVYVTDTVLSYLQRAVKELNLTVVRSTGSRKLGAWFKHLTPSTVSNYDYIWLADGDVKVSAINWFSFWAHMLYFKPLIAQPSIIGHLEKFQDLPRGSDHPILNLPFDKRTNVWNTDVTLIAAEVGIVEMMAAVLTAETWLAVRSDLAANSKVMELIAKGATWCIDTKWCEVAQGLRGSGIREADVAVGAEAKELYRERNYSYGPGPGERRWRDLSALPACVVFYQTPVIHQNRQTLDKSGFTHINKELCSELPSGVPNIARMMRVGFDMHYPEAGPLYLWWHLLAFLVVTMMEV</sequence>
<accession>A0A1Q9EWG9</accession>
<dbReference type="Proteomes" id="UP000186817">
    <property type="component" value="Unassembled WGS sequence"/>
</dbReference>
<reference evidence="1 2" key="1">
    <citation type="submission" date="2016-02" db="EMBL/GenBank/DDBJ databases">
        <title>Genome analysis of coral dinoflagellate symbionts highlights evolutionary adaptations to a symbiotic lifestyle.</title>
        <authorList>
            <person name="Aranda M."/>
            <person name="Li Y."/>
            <person name="Liew Y.J."/>
            <person name="Baumgarten S."/>
            <person name="Simakov O."/>
            <person name="Wilson M."/>
            <person name="Piel J."/>
            <person name="Ashoor H."/>
            <person name="Bougouffa S."/>
            <person name="Bajic V.B."/>
            <person name="Ryu T."/>
            <person name="Ravasi T."/>
            <person name="Bayer T."/>
            <person name="Micklem G."/>
            <person name="Kim H."/>
            <person name="Bhak J."/>
            <person name="Lajeunesse T.C."/>
            <person name="Voolstra C.R."/>
        </authorList>
    </citation>
    <scope>NUCLEOTIDE SEQUENCE [LARGE SCALE GENOMIC DNA]</scope>
    <source>
        <strain evidence="1 2">CCMP2467</strain>
    </source>
</reference>